<dbReference type="GO" id="GO:0016020">
    <property type="term" value="C:membrane"/>
    <property type="evidence" value="ECO:0007669"/>
    <property type="project" value="InterPro"/>
</dbReference>
<keyword evidence="2" id="KW-0808">Transferase</keyword>
<dbReference type="GO" id="GO:0005975">
    <property type="term" value="P:carbohydrate metabolic process"/>
    <property type="evidence" value="ECO:0007669"/>
    <property type="project" value="InterPro"/>
</dbReference>
<accession>A0A6C0KWS8</accession>
<organism evidence="3">
    <name type="scientific">viral metagenome</name>
    <dbReference type="NCBI Taxonomy" id="1070528"/>
    <lineage>
        <taxon>unclassified sequences</taxon>
        <taxon>metagenomes</taxon>
        <taxon>organismal metagenomes</taxon>
    </lineage>
</organism>
<name>A0A6C0KWS8_9ZZZZ</name>
<evidence type="ECO:0008006" key="4">
    <source>
        <dbReference type="Google" id="ProtNLM"/>
    </source>
</evidence>
<dbReference type="PANTHER" id="PTHR11927:SF9">
    <property type="entry name" value="L-FUCOSYLTRANSFERASE"/>
    <property type="match status" value="1"/>
</dbReference>
<dbReference type="GO" id="GO:0008107">
    <property type="term" value="F:galactoside 2-alpha-L-fucosyltransferase activity"/>
    <property type="evidence" value="ECO:0007669"/>
    <property type="project" value="InterPro"/>
</dbReference>
<protein>
    <recommendedName>
        <fullName evidence="4">Glycosyl transferase family 11</fullName>
    </recommendedName>
</protein>
<keyword evidence="1" id="KW-0328">Glycosyltransferase</keyword>
<evidence type="ECO:0000256" key="1">
    <source>
        <dbReference type="ARBA" id="ARBA00022676"/>
    </source>
</evidence>
<evidence type="ECO:0000313" key="3">
    <source>
        <dbReference type="EMBL" id="QHU21586.1"/>
    </source>
</evidence>
<dbReference type="InterPro" id="IPR002516">
    <property type="entry name" value="Glyco_trans_11"/>
</dbReference>
<dbReference type="EMBL" id="MN740990">
    <property type="protein sequence ID" value="QHU21586.1"/>
    <property type="molecule type" value="Genomic_DNA"/>
</dbReference>
<dbReference type="Pfam" id="PF01531">
    <property type="entry name" value="Glyco_transf_11"/>
    <property type="match status" value="1"/>
</dbReference>
<proteinExistence type="predicted"/>
<sequence length="272" mass="32292">MISCHIMGGLGNQLFQIFAALAYSLETKQEIFFPYNDKSTGFTERSVYWSSFLSSIQCLVIKLTFQMDVLREKGFEYNKIPNNKNVLLYGYYQSYKYFEDKYQDICNIIELDDKKSIVKAKYNYDFTNSVSMHFRIGDYVKIQDKHPIMRENYYVDALSEITKKCNVEKVYYFTEKKDLLQAENIINLLKREAKFNEIVFEYVSNIDEDWEEMLIMSFCTHNIIANSTFSWWAAYFNDNCEKIVCYPSKWFGSALNHKTDDLFPPSWSRIIV</sequence>
<evidence type="ECO:0000256" key="2">
    <source>
        <dbReference type="ARBA" id="ARBA00022679"/>
    </source>
</evidence>
<dbReference type="AlphaFoldDB" id="A0A6C0KWS8"/>
<dbReference type="CDD" id="cd11301">
    <property type="entry name" value="Fut1_Fut2_like"/>
    <property type="match status" value="1"/>
</dbReference>
<dbReference type="PANTHER" id="PTHR11927">
    <property type="entry name" value="GALACTOSIDE 2-L-FUCOSYLTRANSFERASE"/>
    <property type="match status" value="1"/>
</dbReference>
<reference evidence="3" key="1">
    <citation type="journal article" date="2020" name="Nature">
        <title>Giant virus diversity and host interactions through global metagenomics.</title>
        <authorList>
            <person name="Schulz F."/>
            <person name="Roux S."/>
            <person name="Paez-Espino D."/>
            <person name="Jungbluth S."/>
            <person name="Walsh D.A."/>
            <person name="Denef V.J."/>
            <person name="McMahon K.D."/>
            <person name="Konstantinidis K.T."/>
            <person name="Eloe-Fadrosh E.A."/>
            <person name="Kyrpides N.C."/>
            <person name="Woyke T."/>
        </authorList>
    </citation>
    <scope>NUCLEOTIDE SEQUENCE</scope>
    <source>
        <strain evidence="3">GVMAG-S-3300013094-109</strain>
    </source>
</reference>